<dbReference type="PROSITE" id="PS51318">
    <property type="entry name" value="TAT"/>
    <property type="match status" value="1"/>
</dbReference>
<feature type="region of interest" description="Disordered" evidence="1">
    <location>
        <begin position="1"/>
        <end position="21"/>
    </location>
</feature>
<evidence type="ECO:0000313" key="4">
    <source>
        <dbReference type="EMBL" id="MFB9377079.1"/>
    </source>
</evidence>
<feature type="domain" description="Alpha-L-arabinofuranosidase B arabinose-binding" evidence="2">
    <location>
        <begin position="597"/>
        <end position="732"/>
    </location>
</feature>
<sequence>MSEPQPSDAHPSTPTHRPSRRSLLTGLGAVATLGSLSVVAATRSEAAPAGTYAIGATPVPLNQPSDPLMGTAVPAADAPERGMFGPQVAWPLIPLHAAVARNGQVVTFGTPLNSTAQGGLVYDVWNVAAGFGGGAHVQDPSAHNYNSFCNSMVALPDGRLLMVGGNSTTMTMTYDPVTRAQEMYANLAYQRWYATALRLPDDRVLVMGGGDYYNTRAYQNPTNQNGVATIPEIGTGLGAWTALTGAASTVAFGAEDNRWWYPRAFNGPRGQVVGISGDRLWTISTANRGSVTALGRLPFNPRVSGSQVMFAPGRVLVAGGGQPFNEDGTTATNAAAVVDFTTATPRVTSVAAMAWNRNWLNLTVLPTGEVLANGGTRVGTQGGDANSVRQAEVFDPGTGRWRTAATAARTRTYHSTALLLPSGAVFTGGGGAPGPEDNLNIELFYPSYLFARGADGVVRWASRPAIEAISGSATLGGTLTLKLADTRGIRAVSLISLPSVTHSENTDQRRVPLSFTQNGATVVATVPNSTSTLPPADYLLTVVDQAGVPSPGQVVTFRRGAAGLVTVGSAVQVSEGGSTGGAPTGSVALTPDSAVGLEAVNFPGMRVQHENFAAYLRAAGTGSSTAVKNGTSWSVRPGLASADGVSFESLDWPGYYLTAPAGAGAVQLVRNDGSTAVATRATFAAVTGATGQNTSFEVWGNRGLRLRHANYQLFAQPADTSDLGRADSTFVVRAALSPATPVPLAVGRTIGLEAENFPGQRVQHENFAAYLRAAGTGSAAAVKNGTSWVVRPGLASTDWISLESLDWPGWVLASPDVSGGGAVAMVRDDGSAALAARATFCPVTGASGQNTTLQVFGNRSLVLRHTGFRLYAQPADLVALGRADSTFVIRSGLAPAPTR</sequence>
<dbReference type="InterPro" id="IPR006311">
    <property type="entry name" value="TAT_signal"/>
</dbReference>
<dbReference type="SUPFAM" id="SSF50965">
    <property type="entry name" value="Galactose oxidase, central domain"/>
    <property type="match status" value="1"/>
</dbReference>
<accession>A0ABV5LSN7</accession>
<organism evidence="4 5">
    <name type="scientific">Kineococcus gynurae</name>
    <dbReference type="NCBI Taxonomy" id="452979"/>
    <lineage>
        <taxon>Bacteria</taxon>
        <taxon>Bacillati</taxon>
        <taxon>Actinomycetota</taxon>
        <taxon>Actinomycetes</taxon>
        <taxon>Kineosporiales</taxon>
        <taxon>Kineosporiaceae</taxon>
        <taxon>Kineococcus</taxon>
    </lineage>
</organism>
<dbReference type="RefSeq" id="WP_380135182.1">
    <property type="nucleotide sequence ID" value="NZ_JBHLUI010000003.1"/>
</dbReference>
<feature type="domain" description="Galactose oxidase-like Early set" evidence="3">
    <location>
        <begin position="463"/>
        <end position="556"/>
    </location>
</feature>
<dbReference type="Pfam" id="PF09118">
    <property type="entry name" value="GO-like_E_set"/>
    <property type="match status" value="1"/>
</dbReference>
<dbReference type="InterPro" id="IPR037293">
    <property type="entry name" value="Gal_Oxidase_central_sf"/>
</dbReference>
<dbReference type="Pfam" id="PF05270">
    <property type="entry name" value="AbfB"/>
    <property type="match status" value="2"/>
</dbReference>
<reference evidence="4 5" key="1">
    <citation type="submission" date="2024-09" db="EMBL/GenBank/DDBJ databases">
        <authorList>
            <person name="Sun Q."/>
            <person name="Mori K."/>
        </authorList>
    </citation>
    <scope>NUCLEOTIDE SEQUENCE [LARGE SCALE GENOMIC DNA]</scope>
    <source>
        <strain evidence="4 5">TISTR 1856</strain>
    </source>
</reference>
<feature type="domain" description="Alpha-L-arabinofuranosidase B arabinose-binding" evidence="2">
    <location>
        <begin position="752"/>
        <end position="889"/>
    </location>
</feature>
<dbReference type="CDD" id="cd02851">
    <property type="entry name" value="E_set_GO_C"/>
    <property type="match status" value="1"/>
</dbReference>
<dbReference type="SUPFAM" id="SSF81296">
    <property type="entry name" value="E set domains"/>
    <property type="match status" value="1"/>
</dbReference>
<dbReference type="Gene3D" id="2.60.40.10">
    <property type="entry name" value="Immunoglobulins"/>
    <property type="match status" value="1"/>
</dbReference>
<proteinExistence type="predicted"/>
<gene>
    <name evidence="4" type="ORF">ACFFVI_08860</name>
</gene>
<dbReference type="Proteomes" id="UP001589748">
    <property type="component" value="Unassembled WGS sequence"/>
</dbReference>
<evidence type="ECO:0000256" key="1">
    <source>
        <dbReference type="SAM" id="MobiDB-lite"/>
    </source>
</evidence>
<evidence type="ECO:0000259" key="2">
    <source>
        <dbReference type="Pfam" id="PF05270"/>
    </source>
</evidence>
<dbReference type="InterPro" id="IPR015202">
    <property type="entry name" value="GO-like_E_set"/>
</dbReference>
<dbReference type="InterPro" id="IPR007934">
    <property type="entry name" value="AbfB_ABD"/>
</dbReference>
<keyword evidence="5" id="KW-1185">Reference proteome</keyword>
<comment type="caution">
    <text evidence="4">The sequence shown here is derived from an EMBL/GenBank/DDBJ whole genome shotgun (WGS) entry which is preliminary data.</text>
</comment>
<dbReference type="PANTHER" id="PTHR32208:SF21">
    <property type="entry name" value="LOW QUALITY PROTEIN: ALDEHYDE OXIDASE GLOX-LIKE"/>
    <property type="match status" value="1"/>
</dbReference>
<dbReference type="EMBL" id="JBHMDM010000004">
    <property type="protein sequence ID" value="MFB9377079.1"/>
    <property type="molecule type" value="Genomic_DNA"/>
</dbReference>
<dbReference type="InterPro" id="IPR011043">
    <property type="entry name" value="Gal_Oxase/kelch_b-propeller"/>
</dbReference>
<evidence type="ECO:0000313" key="5">
    <source>
        <dbReference type="Proteomes" id="UP001589748"/>
    </source>
</evidence>
<dbReference type="Gene3D" id="2.80.10.50">
    <property type="match status" value="2"/>
</dbReference>
<dbReference type="Gene3D" id="2.130.10.80">
    <property type="entry name" value="Galactose oxidase/kelch, beta-propeller"/>
    <property type="match status" value="1"/>
</dbReference>
<name>A0ABV5LSN7_9ACTN</name>
<dbReference type="SUPFAM" id="SSF110221">
    <property type="entry name" value="AbfB domain"/>
    <property type="match status" value="2"/>
</dbReference>
<evidence type="ECO:0000259" key="3">
    <source>
        <dbReference type="Pfam" id="PF09118"/>
    </source>
</evidence>
<dbReference type="PANTHER" id="PTHR32208">
    <property type="entry name" value="SECRETED PROTEIN-RELATED"/>
    <property type="match status" value="1"/>
</dbReference>
<dbReference type="InterPro" id="IPR014756">
    <property type="entry name" value="Ig_E-set"/>
</dbReference>
<dbReference type="InterPro" id="IPR013783">
    <property type="entry name" value="Ig-like_fold"/>
</dbReference>
<dbReference type="InterPro" id="IPR036195">
    <property type="entry name" value="AbfB_ABD_sf"/>
</dbReference>
<protein>
    <submittedName>
        <fullName evidence="4">AbfB domain-containing protein</fullName>
    </submittedName>
</protein>